<gene>
    <name evidence="3" type="ORF">SARC_13530</name>
</gene>
<dbReference type="AlphaFoldDB" id="A0A0L0FAX3"/>
<dbReference type="Pfam" id="PF00226">
    <property type="entry name" value="DnaJ"/>
    <property type="match status" value="1"/>
</dbReference>
<feature type="compositionally biased region" description="Low complexity" evidence="1">
    <location>
        <begin position="155"/>
        <end position="195"/>
    </location>
</feature>
<protein>
    <recommendedName>
        <fullName evidence="2">J domain-containing protein</fullName>
    </recommendedName>
</protein>
<dbReference type="PANTHER" id="PTHR43908">
    <property type="entry name" value="AT29763P-RELATED"/>
    <property type="match status" value="1"/>
</dbReference>
<evidence type="ECO:0000259" key="2">
    <source>
        <dbReference type="PROSITE" id="PS50076"/>
    </source>
</evidence>
<keyword evidence="4" id="KW-1185">Reference proteome</keyword>
<sequence length="219" mass="25398">MYYTWSQHAPSKFAHGRHVLYLLTTCTLYTCSRNKFTTLAHNIDAQKSQSVPSTPAASPKSSSHLLQDQVVIQRINESRTHYDVLAVLRNCSEKDIQKAYRRLARQLHPDKTKTEGAEEAFKKVSASFELLKDAEKRKLYDAALIQAQQQQMYHEQQQRQQQQQQQQQQQRRQQYNNPNYGGQYSGYQQQQNKYQRPPPTNPQFRHRPSDATSGTPSSG</sequence>
<dbReference type="RefSeq" id="XP_014147812.1">
    <property type="nucleotide sequence ID" value="XM_014292337.1"/>
</dbReference>
<dbReference type="InterPro" id="IPR036869">
    <property type="entry name" value="J_dom_sf"/>
</dbReference>
<evidence type="ECO:0000313" key="4">
    <source>
        <dbReference type="Proteomes" id="UP000054560"/>
    </source>
</evidence>
<feature type="non-terminal residue" evidence="3">
    <location>
        <position position="219"/>
    </location>
</feature>
<dbReference type="InterPro" id="IPR001623">
    <property type="entry name" value="DnaJ_domain"/>
</dbReference>
<dbReference type="InterPro" id="IPR051100">
    <property type="entry name" value="DnaJ_subfamily_B/C"/>
</dbReference>
<dbReference type="GeneID" id="25914034"/>
<dbReference type="GO" id="GO:0030544">
    <property type="term" value="F:Hsp70 protein binding"/>
    <property type="evidence" value="ECO:0007669"/>
    <property type="project" value="TreeGrafter"/>
</dbReference>
<evidence type="ECO:0000313" key="3">
    <source>
        <dbReference type="EMBL" id="KNC73910.1"/>
    </source>
</evidence>
<dbReference type="CDD" id="cd06257">
    <property type="entry name" value="DnaJ"/>
    <property type="match status" value="1"/>
</dbReference>
<feature type="region of interest" description="Disordered" evidence="1">
    <location>
        <begin position="155"/>
        <end position="219"/>
    </location>
</feature>
<dbReference type="PROSITE" id="PS00636">
    <property type="entry name" value="DNAJ_1"/>
    <property type="match status" value="1"/>
</dbReference>
<dbReference type="GO" id="GO:0005789">
    <property type="term" value="C:endoplasmic reticulum membrane"/>
    <property type="evidence" value="ECO:0007669"/>
    <property type="project" value="TreeGrafter"/>
</dbReference>
<dbReference type="EMBL" id="KQ244994">
    <property type="protein sequence ID" value="KNC73910.1"/>
    <property type="molecule type" value="Genomic_DNA"/>
</dbReference>
<dbReference type="Proteomes" id="UP000054560">
    <property type="component" value="Unassembled WGS sequence"/>
</dbReference>
<dbReference type="PROSITE" id="PS50076">
    <property type="entry name" value="DNAJ_2"/>
    <property type="match status" value="1"/>
</dbReference>
<dbReference type="SUPFAM" id="SSF46565">
    <property type="entry name" value="Chaperone J-domain"/>
    <property type="match status" value="1"/>
</dbReference>
<feature type="domain" description="J" evidence="2">
    <location>
        <begin position="80"/>
        <end position="144"/>
    </location>
</feature>
<organism evidence="3 4">
    <name type="scientific">Sphaeroforma arctica JP610</name>
    <dbReference type="NCBI Taxonomy" id="667725"/>
    <lineage>
        <taxon>Eukaryota</taxon>
        <taxon>Ichthyosporea</taxon>
        <taxon>Ichthyophonida</taxon>
        <taxon>Sphaeroforma</taxon>
    </lineage>
</organism>
<proteinExistence type="predicted"/>
<dbReference type="GO" id="GO:0071218">
    <property type="term" value="P:cellular response to misfolded protein"/>
    <property type="evidence" value="ECO:0007669"/>
    <property type="project" value="TreeGrafter"/>
</dbReference>
<dbReference type="Gene3D" id="1.10.287.110">
    <property type="entry name" value="DnaJ domain"/>
    <property type="match status" value="1"/>
</dbReference>
<name>A0A0L0FAX3_9EUKA</name>
<feature type="compositionally biased region" description="Polar residues" evidence="1">
    <location>
        <begin position="210"/>
        <end position="219"/>
    </location>
</feature>
<dbReference type="InterPro" id="IPR018253">
    <property type="entry name" value="DnaJ_domain_CS"/>
</dbReference>
<dbReference type="SMART" id="SM00271">
    <property type="entry name" value="DnaJ"/>
    <property type="match status" value="1"/>
</dbReference>
<reference evidence="3 4" key="1">
    <citation type="submission" date="2011-02" db="EMBL/GenBank/DDBJ databases">
        <title>The Genome Sequence of Sphaeroforma arctica JP610.</title>
        <authorList>
            <consortium name="The Broad Institute Genome Sequencing Platform"/>
            <person name="Russ C."/>
            <person name="Cuomo C."/>
            <person name="Young S.K."/>
            <person name="Zeng Q."/>
            <person name="Gargeya S."/>
            <person name="Alvarado L."/>
            <person name="Berlin A."/>
            <person name="Chapman S.B."/>
            <person name="Chen Z."/>
            <person name="Freedman E."/>
            <person name="Gellesch M."/>
            <person name="Goldberg J."/>
            <person name="Griggs A."/>
            <person name="Gujja S."/>
            <person name="Heilman E."/>
            <person name="Heiman D."/>
            <person name="Howarth C."/>
            <person name="Mehta T."/>
            <person name="Neiman D."/>
            <person name="Pearson M."/>
            <person name="Roberts A."/>
            <person name="Saif S."/>
            <person name="Shea T."/>
            <person name="Shenoy N."/>
            <person name="Sisk P."/>
            <person name="Stolte C."/>
            <person name="Sykes S."/>
            <person name="White J."/>
            <person name="Yandava C."/>
            <person name="Burger G."/>
            <person name="Gray M.W."/>
            <person name="Holland P.W.H."/>
            <person name="King N."/>
            <person name="Lang F.B.F."/>
            <person name="Roger A.J."/>
            <person name="Ruiz-Trillo I."/>
            <person name="Haas B."/>
            <person name="Nusbaum C."/>
            <person name="Birren B."/>
        </authorList>
    </citation>
    <scope>NUCLEOTIDE SEQUENCE [LARGE SCALE GENOMIC DNA]</scope>
    <source>
        <strain evidence="3 4">JP610</strain>
    </source>
</reference>
<accession>A0A0L0FAX3</accession>
<dbReference type="STRING" id="667725.A0A0L0FAX3"/>
<dbReference type="OrthoDB" id="10250354at2759"/>
<dbReference type="PRINTS" id="PR00625">
    <property type="entry name" value="JDOMAIN"/>
</dbReference>
<dbReference type="PANTHER" id="PTHR43908:SF6">
    <property type="entry name" value="J DOMAIN-CONTAINING PROTEIN DDB_G0295729"/>
    <property type="match status" value="1"/>
</dbReference>
<dbReference type="eggNOG" id="KOG0714">
    <property type="taxonomic scope" value="Eukaryota"/>
</dbReference>
<evidence type="ECO:0000256" key="1">
    <source>
        <dbReference type="SAM" id="MobiDB-lite"/>
    </source>
</evidence>